<feature type="transmembrane region" description="Helical" evidence="1">
    <location>
        <begin position="176"/>
        <end position="201"/>
    </location>
</feature>
<dbReference type="Proteomes" id="UP001595379">
    <property type="component" value="Unassembled WGS sequence"/>
</dbReference>
<feature type="transmembrane region" description="Helical" evidence="1">
    <location>
        <begin position="213"/>
        <end position="235"/>
    </location>
</feature>
<feature type="domain" description="Urease accessory protein UreH-like transmembrane" evidence="2">
    <location>
        <begin position="19"/>
        <end position="222"/>
    </location>
</feature>
<organism evidence="3 4">
    <name type="scientific">Hyphobacterium vulgare</name>
    <dbReference type="NCBI Taxonomy" id="1736751"/>
    <lineage>
        <taxon>Bacteria</taxon>
        <taxon>Pseudomonadati</taxon>
        <taxon>Pseudomonadota</taxon>
        <taxon>Alphaproteobacteria</taxon>
        <taxon>Maricaulales</taxon>
        <taxon>Maricaulaceae</taxon>
        <taxon>Hyphobacterium</taxon>
    </lineage>
</organism>
<proteinExistence type="predicted"/>
<dbReference type="PANTHER" id="PTHR42208">
    <property type="entry name" value="HEAVY METAL TRANSPORTER-RELATED"/>
    <property type="match status" value="1"/>
</dbReference>
<dbReference type="InterPro" id="IPR039447">
    <property type="entry name" value="UreH-like_TM_dom"/>
</dbReference>
<protein>
    <submittedName>
        <fullName evidence="3">Sulfite exporter TauE/SafE family protein</fullName>
    </submittedName>
</protein>
<accession>A0ABV7A116</accession>
<dbReference type="RefSeq" id="WP_343165258.1">
    <property type="nucleotide sequence ID" value="NZ_JBHRSV010000031.1"/>
</dbReference>
<feature type="transmembrane region" description="Helical" evidence="1">
    <location>
        <begin position="97"/>
        <end position="118"/>
    </location>
</feature>
<dbReference type="PANTHER" id="PTHR42208:SF1">
    <property type="entry name" value="HEAVY METAL TRANSPORTER"/>
    <property type="match status" value="1"/>
</dbReference>
<feature type="transmembrane region" description="Helical" evidence="1">
    <location>
        <begin position="20"/>
        <end position="44"/>
    </location>
</feature>
<comment type="caution">
    <text evidence="3">The sequence shown here is derived from an EMBL/GenBank/DDBJ whole genome shotgun (WGS) entry which is preliminary data.</text>
</comment>
<keyword evidence="1" id="KW-0472">Membrane</keyword>
<sequence>MDHGATASILTHPGFAGGVLAGFASTLHCAVMCGGIGSAVMFSLSPGGSLAARAGLLATAQAGKWITYITLGALAGWLGSGLLGFLDPGPAHLVTRWLAAVTLVWIGLSITGVLPPFAAADRVFAPVTRRLVQSAGFRAAGRAAPVVAGLVWGLLPCGLVYAVLLLAMSAGSALDGAVVMAGFGLGVIPGVTATALGFGSLAKLGQAAQIRGAAGLAIAALGMASVAYAPAMAWICR</sequence>
<keyword evidence="4" id="KW-1185">Reference proteome</keyword>
<name>A0ABV7A116_9PROT</name>
<keyword evidence="1" id="KW-0812">Transmembrane</keyword>
<keyword evidence="1" id="KW-1133">Transmembrane helix</keyword>
<evidence type="ECO:0000313" key="3">
    <source>
        <dbReference type="EMBL" id="MFC2927415.1"/>
    </source>
</evidence>
<dbReference type="Pfam" id="PF13386">
    <property type="entry name" value="DsbD_2"/>
    <property type="match status" value="1"/>
</dbReference>
<feature type="transmembrane region" description="Helical" evidence="1">
    <location>
        <begin position="139"/>
        <end position="164"/>
    </location>
</feature>
<evidence type="ECO:0000313" key="4">
    <source>
        <dbReference type="Proteomes" id="UP001595379"/>
    </source>
</evidence>
<dbReference type="EMBL" id="JBHRSV010000031">
    <property type="protein sequence ID" value="MFC2927415.1"/>
    <property type="molecule type" value="Genomic_DNA"/>
</dbReference>
<evidence type="ECO:0000259" key="2">
    <source>
        <dbReference type="Pfam" id="PF13386"/>
    </source>
</evidence>
<reference evidence="4" key="1">
    <citation type="journal article" date="2019" name="Int. J. Syst. Evol. Microbiol.">
        <title>The Global Catalogue of Microorganisms (GCM) 10K type strain sequencing project: providing services to taxonomists for standard genome sequencing and annotation.</title>
        <authorList>
            <consortium name="The Broad Institute Genomics Platform"/>
            <consortium name="The Broad Institute Genome Sequencing Center for Infectious Disease"/>
            <person name="Wu L."/>
            <person name="Ma J."/>
        </authorList>
    </citation>
    <scope>NUCLEOTIDE SEQUENCE [LARGE SCALE GENOMIC DNA]</scope>
    <source>
        <strain evidence="4">KCTC 52487</strain>
    </source>
</reference>
<feature type="transmembrane region" description="Helical" evidence="1">
    <location>
        <begin position="65"/>
        <end position="85"/>
    </location>
</feature>
<gene>
    <name evidence="3" type="ORF">ACFOOR_15010</name>
</gene>
<evidence type="ECO:0000256" key="1">
    <source>
        <dbReference type="SAM" id="Phobius"/>
    </source>
</evidence>